<feature type="active site" evidence="7">
    <location>
        <position position="186"/>
    </location>
</feature>
<feature type="active site" evidence="7">
    <location>
        <position position="384"/>
    </location>
</feature>
<dbReference type="InterPro" id="IPR001969">
    <property type="entry name" value="Aspartic_peptidase_AS"/>
</dbReference>
<dbReference type="GO" id="GO:0006508">
    <property type="term" value="P:proteolysis"/>
    <property type="evidence" value="ECO:0007669"/>
    <property type="project" value="UniProtKB-KW"/>
</dbReference>
<name>A0AAQ3L3J8_9LILI</name>
<organism evidence="11 12">
    <name type="scientific">Canna indica</name>
    <name type="common">Indian-shot</name>
    <dbReference type="NCBI Taxonomy" id="4628"/>
    <lineage>
        <taxon>Eukaryota</taxon>
        <taxon>Viridiplantae</taxon>
        <taxon>Streptophyta</taxon>
        <taxon>Embryophyta</taxon>
        <taxon>Tracheophyta</taxon>
        <taxon>Spermatophyta</taxon>
        <taxon>Magnoliopsida</taxon>
        <taxon>Liliopsida</taxon>
        <taxon>Zingiberales</taxon>
        <taxon>Cannaceae</taxon>
        <taxon>Canna</taxon>
    </lineage>
</organism>
<evidence type="ECO:0000256" key="7">
    <source>
        <dbReference type="PIRSR" id="PIRSR601461-1"/>
    </source>
</evidence>
<evidence type="ECO:0000256" key="8">
    <source>
        <dbReference type="RuleBase" id="RU000454"/>
    </source>
</evidence>
<keyword evidence="3" id="KW-0732">Signal</keyword>
<proteinExistence type="inferred from homology"/>
<keyword evidence="6" id="KW-1015">Disulfide bond</keyword>
<dbReference type="PANTHER" id="PTHR13683">
    <property type="entry name" value="ASPARTYL PROTEASES"/>
    <property type="match status" value="1"/>
</dbReference>
<evidence type="ECO:0000256" key="9">
    <source>
        <dbReference type="SAM" id="Phobius"/>
    </source>
</evidence>
<dbReference type="InterPro" id="IPR001461">
    <property type="entry name" value="Aspartic_peptidase_A1"/>
</dbReference>
<dbReference type="PRINTS" id="PR00792">
    <property type="entry name" value="PEPSIN"/>
</dbReference>
<dbReference type="Gene3D" id="2.40.70.10">
    <property type="entry name" value="Acid Proteases"/>
    <property type="match status" value="2"/>
</dbReference>
<dbReference type="EMBL" id="CP136898">
    <property type="protein sequence ID" value="WOL19460.1"/>
    <property type="molecule type" value="Genomic_DNA"/>
</dbReference>
<dbReference type="Pfam" id="PF14543">
    <property type="entry name" value="TAXi_N"/>
    <property type="match status" value="1"/>
</dbReference>
<feature type="domain" description="Peptidase A1" evidence="10">
    <location>
        <begin position="168"/>
        <end position="501"/>
    </location>
</feature>
<protein>
    <submittedName>
        <fullName evidence="11">Aspartyl protease family protein</fullName>
    </submittedName>
</protein>
<evidence type="ECO:0000256" key="2">
    <source>
        <dbReference type="ARBA" id="ARBA00022670"/>
    </source>
</evidence>
<evidence type="ECO:0000256" key="3">
    <source>
        <dbReference type="ARBA" id="ARBA00022729"/>
    </source>
</evidence>
<keyword evidence="5 8" id="KW-0378">Hydrolase</keyword>
<dbReference type="InterPro" id="IPR033873">
    <property type="entry name" value="CND41-like"/>
</dbReference>
<dbReference type="Pfam" id="PF14541">
    <property type="entry name" value="TAXi_C"/>
    <property type="match status" value="1"/>
</dbReference>
<keyword evidence="2 8" id="KW-0645">Protease</keyword>
<dbReference type="FunFam" id="2.40.70.10:FF:000013">
    <property type="entry name" value="Aspartyl protease AED1"/>
    <property type="match status" value="1"/>
</dbReference>
<dbReference type="PROSITE" id="PS00141">
    <property type="entry name" value="ASP_PROTEASE"/>
    <property type="match status" value="1"/>
</dbReference>
<evidence type="ECO:0000313" key="11">
    <source>
        <dbReference type="EMBL" id="WOL19460.1"/>
    </source>
</evidence>
<dbReference type="InterPro" id="IPR021109">
    <property type="entry name" value="Peptidase_aspartic_dom_sf"/>
</dbReference>
<dbReference type="PROSITE" id="PS51767">
    <property type="entry name" value="PEPTIDASE_A1"/>
    <property type="match status" value="1"/>
</dbReference>
<dbReference type="InterPro" id="IPR033121">
    <property type="entry name" value="PEPTIDASE_A1"/>
</dbReference>
<dbReference type="FunFam" id="2.40.70.10:FF:000021">
    <property type="entry name" value="Aspartyl protease AED1"/>
    <property type="match status" value="1"/>
</dbReference>
<dbReference type="PANTHER" id="PTHR13683:SF750">
    <property type="entry name" value="ASPARTYL PROTEASE AED1"/>
    <property type="match status" value="1"/>
</dbReference>
<keyword evidence="9" id="KW-0472">Membrane</keyword>
<evidence type="ECO:0000256" key="5">
    <source>
        <dbReference type="ARBA" id="ARBA00022801"/>
    </source>
</evidence>
<keyword evidence="4 8" id="KW-0064">Aspartyl protease</keyword>
<dbReference type="AlphaFoldDB" id="A0AAQ3L3J8"/>
<accession>A0AAQ3L3J8</accession>
<dbReference type="Proteomes" id="UP001327560">
    <property type="component" value="Chromosome 9"/>
</dbReference>
<comment type="similarity">
    <text evidence="1 8">Belongs to the peptidase A1 family.</text>
</comment>
<dbReference type="InterPro" id="IPR032861">
    <property type="entry name" value="TAXi_N"/>
</dbReference>
<feature type="transmembrane region" description="Helical" evidence="9">
    <location>
        <begin position="38"/>
        <end position="62"/>
    </location>
</feature>
<evidence type="ECO:0000256" key="4">
    <source>
        <dbReference type="ARBA" id="ARBA00022750"/>
    </source>
</evidence>
<evidence type="ECO:0000313" key="12">
    <source>
        <dbReference type="Proteomes" id="UP001327560"/>
    </source>
</evidence>
<gene>
    <name evidence="11" type="ORF">Cni_G28258</name>
</gene>
<dbReference type="CDD" id="cd05472">
    <property type="entry name" value="cnd41_like"/>
    <property type="match status" value="1"/>
</dbReference>
<evidence type="ECO:0000256" key="6">
    <source>
        <dbReference type="ARBA" id="ARBA00023157"/>
    </source>
</evidence>
<keyword evidence="9" id="KW-1133">Transmembrane helix</keyword>
<keyword evidence="12" id="KW-1185">Reference proteome</keyword>
<reference evidence="11 12" key="1">
    <citation type="submission" date="2023-10" db="EMBL/GenBank/DDBJ databases">
        <title>Chromosome-scale genome assembly provides insights into flower coloration mechanisms of Canna indica.</title>
        <authorList>
            <person name="Li C."/>
        </authorList>
    </citation>
    <scope>NUCLEOTIDE SEQUENCE [LARGE SCALE GENOMIC DNA]</scope>
    <source>
        <tissue evidence="11">Flower</tissue>
    </source>
</reference>
<keyword evidence="9" id="KW-0812">Transmembrane</keyword>
<evidence type="ECO:0000256" key="1">
    <source>
        <dbReference type="ARBA" id="ARBA00007447"/>
    </source>
</evidence>
<dbReference type="InterPro" id="IPR032799">
    <property type="entry name" value="TAXi_C"/>
</dbReference>
<dbReference type="SUPFAM" id="SSF50630">
    <property type="entry name" value="Acid proteases"/>
    <property type="match status" value="1"/>
</dbReference>
<evidence type="ECO:0000259" key="10">
    <source>
        <dbReference type="PROSITE" id="PS51767"/>
    </source>
</evidence>
<dbReference type="GO" id="GO:0004190">
    <property type="term" value="F:aspartic-type endopeptidase activity"/>
    <property type="evidence" value="ECO:0007669"/>
    <property type="project" value="UniProtKB-KW"/>
</dbReference>
<sequence length="506" mass="53777">MCHLLELDAQWGCYLRLPSPIPYSYQITCFRSKMAVSLAWCFFCCHCLPLLLSLALPLHLAYGKPNSDVHVFSIHDMLPKSICSSSEASASSNSSRLQVVHRHGPCSPFSDGPKVSHGQLLDTDQARVDTFHVRVSAAAAAAHVDKLSSSPAVTIPARTGIPLGTGNYLVTVGFGTPRRDSSVIFDTGSDVTWIQCAPCNVCYTQEEPVFDPAESSTYSAVPCSSADCGRLDSHSCSAASTCRYDVQYGDNSQTQGTFGRDTLSLSTSPSDVLPDFEFGCGDANSGLFGRSAGLIGLGRGSVSLVSQAARKYGAAFSYCLPSGSSSVGYLTIGRRSPANTKYTPMLTVPGLPSFYFVSLTAIKVGGKPLPIPKTVFSTAGTLVDSGTVITRLPPTAYAALRTAFSQRMAQYSPAPALAILDTCYNFTGYEKVAVPTVELVFGRGATLNVDFSGILYVASVSQACLAFAANDRADDVAIIGNVQQRTHNVVYDVIRRKIGFGAKACN</sequence>